<feature type="compositionally biased region" description="Gly residues" evidence="1">
    <location>
        <begin position="29"/>
        <end position="41"/>
    </location>
</feature>
<evidence type="ECO:0000313" key="2">
    <source>
        <dbReference type="EMBL" id="GAA0943248.1"/>
    </source>
</evidence>
<dbReference type="Proteomes" id="UP001500418">
    <property type="component" value="Unassembled WGS sequence"/>
</dbReference>
<sequence length="75" mass="7665">MAHGVGRQLGDGQEDQGRRAPVQAPGAESGIGGAAGVGDGQGDGRKPLLPAMEWVYIVTFRVHAPTVSAGGYLHQ</sequence>
<comment type="caution">
    <text evidence="2">The sequence shown here is derived from an EMBL/GenBank/DDBJ whole genome shotgun (WGS) entry which is preliminary data.</text>
</comment>
<organism evidence="2 3">
    <name type="scientific">Streptomyces rhizosphaericus</name>
    <dbReference type="NCBI Taxonomy" id="114699"/>
    <lineage>
        <taxon>Bacteria</taxon>
        <taxon>Bacillati</taxon>
        <taxon>Actinomycetota</taxon>
        <taxon>Actinomycetes</taxon>
        <taxon>Kitasatosporales</taxon>
        <taxon>Streptomycetaceae</taxon>
        <taxon>Streptomyces</taxon>
        <taxon>Streptomyces violaceusniger group</taxon>
    </lineage>
</organism>
<proteinExistence type="predicted"/>
<reference evidence="2 3" key="1">
    <citation type="journal article" date="2019" name="Int. J. Syst. Evol. Microbiol.">
        <title>The Global Catalogue of Microorganisms (GCM) 10K type strain sequencing project: providing services to taxonomists for standard genome sequencing and annotation.</title>
        <authorList>
            <consortium name="The Broad Institute Genomics Platform"/>
            <consortium name="The Broad Institute Genome Sequencing Center for Infectious Disease"/>
            <person name="Wu L."/>
            <person name="Ma J."/>
        </authorList>
    </citation>
    <scope>NUCLEOTIDE SEQUENCE [LARGE SCALE GENOMIC DNA]</scope>
    <source>
        <strain evidence="2 3">JCM 11444</strain>
    </source>
</reference>
<protein>
    <submittedName>
        <fullName evidence="2">Uncharacterized protein</fullName>
    </submittedName>
</protein>
<gene>
    <name evidence="2" type="ORF">GCM10009575_060250</name>
</gene>
<name>A0ABN1QIN0_9ACTN</name>
<feature type="region of interest" description="Disordered" evidence="1">
    <location>
        <begin position="1"/>
        <end position="44"/>
    </location>
</feature>
<evidence type="ECO:0000256" key="1">
    <source>
        <dbReference type="SAM" id="MobiDB-lite"/>
    </source>
</evidence>
<dbReference type="EMBL" id="BAAAID010000044">
    <property type="protein sequence ID" value="GAA0943248.1"/>
    <property type="molecule type" value="Genomic_DNA"/>
</dbReference>
<evidence type="ECO:0000313" key="3">
    <source>
        <dbReference type="Proteomes" id="UP001500418"/>
    </source>
</evidence>
<keyword evidence="3" id="KW-1185">Reference proteome</keyword>
<accession>A0ABN1QIN0</accession>